<gene>
    <name evidence="2" type="ORF">E3Q02_01412</name>
    <name evidence="1" type="ORF">E3Q17_01166</name>
</gene>
<accession>A0A4T0NZ48</accession>
<dbReference type="Proteomes" id="UP000307169">
    <property type="component" value="Unassembled WGS sequence"/>
</dbReference>
<dbReference type="Proteomes" id="UP000309601">
    <property type="component" value="Unassembled WGS sequence"/>
</dbReference>
<dbReference type="EMBL" id="SPRW01000011">
    <property type="protein sequence ID" value="TIC67787.1"/>
    <property type="molecule type" value="Genomic_DNA"/>
</dbReference>
<evidence type="ECO:0000313" key="4">
    <source>
        <dbReference type="Proteomes" id="UP000309601"/>
    </source>
</evidence>
<name>A0A4T0NZ48_9BASI</name>
<dbReference type="AlphaFoldDB" id="A0A4T0NZ48"/>
<sequence>MHYPYLDTQSTPPRIFIRPGVTIDLNSSTKALLEEFCEPKDITTFSDTIESEDEARKTVFALKEMEVHWLSIRVDKLDQHLLKKITELRHLDTLLIHSIKTTGKYHSRVDDIVSLFSGMKNLKHLEFNFEVTDICYDLAKDYDFKHQYRLVEKLGVGCPSLKYVQTITDGMTTSWEIEQSMGYGSRWPVPKQKAGQQRLKNSGDVFSKRKSDFNSRRWFGIGSPVATPFNTFSTYPGLPAYSINAMNPIEQFYQAQYQNQMNNLMPFGYSMYGSERPFAMPPPAPVVPAWGHELKEYPIWSYDDYNPNDYPDWHRKRHQARPIQKRKTVSFL</sequence>
<evidence type="ECO:0000313" key="3">
    <source>
        <dbReference type="Proteomes" id="UP000307169"/>
    </source>
</evidence>
<protein>
    <submittedName>
        <fullName evidence="1">Uncharacterized protein</fullName>
    </submittedName>
</protein>
<dbReference type="EMBL" id="SPRH01000009">
    <property type="protein sequence ID" value="TIC02916.1"/>
    <property type="molecule type" value="Genomic_DNA"/>
</dbReference>
<proteinExistence type="predicted"/>
<reference evidence="3 4" key="1">
    <citation type="submission" date="2019-03" db="EMBL/GenBank/DDBJ databases">
        <title>Sequencing 25 genomes of Wallemia mellicola.</title>
        <authorList>
            <person name="Gostincar C."/>
        </authorList>
    </citation>
    <scope>NUCLEOTIDE SEQUENCE [LARGE SCALE GENOMIC DNA]</scope>
    <source>
        <strain evidence="1 3">EXF-1262</strain>
        <strain evidence="2 4">EXF-1274</strain>
    </source>
</reference>
<organism evidence="1 3">
    <name type="scientific">Wallemia mellicola</name>
    <dbReference type="NCBI Taxonomy" id="1708541"/>
    <lineage>
        <taxon>Eukaryota</taxon>
        <taxon>Fungi</taxon>
        <taxon>Dikarya</taxon>
        <taxon>Basidiomycota</taxon>
        <taxon>Wallemiomycotina</taxon>
        <taxon>Wallemiomycetes</taxon>
        <taxon>Wallemiales</taxon>
        <taxon>Wallemiaceae</taxon>
        <taxon>Wallemia</taxon>
    </lineage>
</organism>
<comment type="caution">
    <text evidence="1">The sequence shown here is derived from an EMBL/GenBank/DDBJ whole genome shotgun (WGS) entry which is preliminary data.</text>
</comment>
<evidence type="ECO:0000313" key="2">
    <source>
        <dbReference type="EMBL" id="TIC67787.1"/>
    </source>
</evidence>
<evidence type="ECO:0000313" key="1">
    <source>
        <dbReference type="EMBL" id="TIC02916.1"/>
    </source>
</evidence>